<evidence type="ECO:0000259" key="6">
    <source>
        <dbReference type="Pfam" id="PF00931"/>
    </source>
</evidence>
<evidence type="ECO:0000256" key="1">
    <source>
        <dbReference type="ARBA" id="ARBA00022737"/>
    </source>
</evidence>
<keyword evidence="10" id="KW-1185">Reference proteome</keyword>
<dbReference type="InterPro" id="IPR036388">
    <property type="entry name" value="WH-like_DNA-bd_sf"/>
</dbReference>
<dbReference type="AlphaFoldDB" id="A0AAD9TMA6"/>
<reference evidence="9" key="1">
    <citation type="journal article" date="2023" name="Plant J.">
        <title>Genome sequences and population genomics provide insights into the demographic history, inbreeding, and mutation load of two 'living fossil' tree species of Dipteronia.</title>
        <authorList>
            <person name="Feng Y."/>
            <person name="Comes H.P."/>
            <person name="Chen J."/>
            <person name="Zhu S."/>
            <person name="Lu R."/>
            <person name="Zhang X."/>
            <person name="Li P."/>
            <person name="Qiu J."/>
            <person name="Olsen K.M."/>
            <person name="Qiu Y."/>
        </authorList>
    </citation>
    <scope>NUCLEOTIDE SEQUENCE</scope>
    <source>
        <strain evidence="9">KIB01</strain>
    </source>
</reference>
<feature type="domain" description="Disease resistance protein winged helix" evidence="8">
    <location>
        <begin position="435"/>
        <end position="501"/>
    </location>
</feature>
<accession>A0AAD9TMA6</accession>
<keyword evidence="5" id="KW-0175">Coiled coil</keyword>
<gene>
    <name evidence="9" type="ORF">Ddye_026502</name>
</gene>
<dbReference type="EMBL" id="JANJYI010000008">
    <property type="protein sequence ID" value="KAK2638707.1"/>
    <property type="molecule type" value="Genomic_DNA"/>
</dbReference>
<keyword evidence="1" id="KW-0677">Repeat</keyword>
<dbReference type="Pfam" id="PF00931">
    <property type="entry name" value="NB-ARC"/>
    <property type="match status" value="1"/>
</dbReference>
<evidence type="ECO:0000256" key="5">
    <source>
        <dbReference type="SAM" id="Coils"/>
    </source>
</evidence>
<evidence type="ECO:0000313" key="10">
    <source>
        <dbReference type="Proteomes" id="UP001280121"/>
    </source>
</evidence>
<dbReference type="FunFam" id="3.40.50.300:FF:001091">
    <property type="entry name" value="Probable disease resistance protein At1g61300"/>
    <property type="match status" value="1"/>
</dbReference>
<feature type="domain" description="NB-ARC" evidence="6">
    <location>
        <begin position="197"/>
        <end position="352"/>
    </location>
</feature>
<protein>
    <recommendedName>
        <fullName evidence="11">Disease resistance RPP13-like protein 1</fullName>
    </recommendedName>
</protein>
<feature type="coiled-coil region" evidence="5">
    <location>
        <begin position="35"/>
        <end position="86"/>
    </location>
</feature>
<dbReference type="InterPro" id="IPR027417">
    <property type="entry name" value="P-loop_NTPase"/>
</dbReference>
<keyword evidence="2" id="KW-0547">Nucleotide-binding</keyword>
<dbReference type="GO" id="GO:0043531">
    <property type="term" value="F:ADP binding"/>
    <property type="evidence" value="ECO:0007669"/>
    <property type="project" value="InterPro"/>
</dbReference>
<name>A0AAD9TMA6_9ROSI</name>
<proteinExistence type="predicted"/>
<dbReference type="InterPro" id="IPR041118">
    <property type="entry name" value="Rx_N"/>
</dbReference>
<evidence type="ECO:0000256" key="3">
    <source>
        <dbReference type="ARBA" id="ARBA00022821"/>
    </source>
</evidence>
<evidence type="ECO:0000313" key="9">
    <source>
        <dbReference type="EMBL" id="KAK2638707.1"/>
    </source>
</evidence>
<dbReference type="Proteomes" id="UP001280121">
    <property type="component" value="Unassembled WGS sequence"/>
</dbReference>
<dbReference type="InterPro" id="IPR042197">
    <property type="entry name" value="Apaf_helical"/>
</dbReference>
<evidence type="ECO:0000256" key="2">
    <source>
        <dbReference type="ARBA" id="ARBA00022741"/>
    </source>
</evidence>
<dbReference type="GO" id="GO:0005524">
    <property type="term" value="F:ATP binding"/>
    <property type="evidence" value="ECO:0007669"/>
    <property type="project" value="UniProtKB-KW"/>
</dbReference>
<dbReference type="Pfam" id="PF18052">
    <property type="entry name" value="Rx_N"/>
    <property type="match status" value="1"/>
</dbReference>
<evidence type="ECO:0008006" key="11">
    <source>
        <dbReference type="Google" id="ProtNLM"/>
    </source>
</evidence>
<keyword evidence="3" id="KW-0611">Plant defense</keyword>
<dbReference type="InterPro" id="IPR002182">
    <property type="entry name" value="NB-ARC"/>
</dbReference>
<dbReference type="Gene3D" id="1.10.10.10">
    <property type="entry name" value="Winged helix-like DNA-binding domain superfamily/Winged helix DNA-binding domain"/>
    <property type="match status" value="1"/>
</dbReference>
<dbReference type="Pfam" id="PF23559">
    <property type="entry name" value="WHD_DRP"/>
    <property type="match status" value="1"/>
</dbReference>
<evidence type="ECO:0000259" key="7">
    <source>
        <dbReference type="Pfam" id="PF18052"/>
    </source>
</evidence>
<dbReference type="InterPro" id="IPR038005">
    <property type="entry name" value="RX-like_CC"/>
</dbReference>
<feature type="domain" description="Disease resistance N-terminal" evidence="7">
    <location>
        <begin position="6"/>
        <end position="98"/>
    </location>
</feature>
<evidence type="ECO:0000256" key="4">
    <source>
        <dbReference type="ARBA" id="ARBA00022840"/>
    </source>
</evidence>
<dbReference type="PRINTS" id="PR00364">
    <property type="entry name" value="DISEASERSIST"/>
</dbReference>
<dbReference type="Gene3D" id="1.20.5.4130">
    <property type="match status" value="1"/>
</dbReference>
<dbReference type="Gene3D" id="1.10.8.430">
    <property type="entry name" value="Helical domain of apoptotic protease-activating factors"/>
    <property type="match status" value="1"/>
</dbReference>
<sequence length="603" mass="68714">MAELILSAVLPVLFEKLMSPELLNFATQEGIRSKLKKLEKTLNMIEALLIDAEEKQLRNRAVKIWLDELQDLAYDAEDILDEYATEALRRKLTVEEYRASTSRARKLIPACCIGFTPTALWSDFNMRSKIDDITSRLEVLCKQKTELGLVEIAGGRSTASWQRPLTSSLQTELAVFGRDEDKAKILKMVLIDNPGDGNFGVISIVAMGGVGKTTLAREVYNDKTVKDFNPKAWVCVSDDFDVMRISMAILESINGCASDLDSLDAVQKQLREKVAGSKFLFVLDDVWSEDYSKWEILRSPFMFGAHGSKIIVTTRHERVALTMGRSNECHRLMILSDDDCWSLFEKHAFDNEVMGADPSQLIRQKVIEKCKGVPLVAKTLGGLLRSERREKWLDILHSTLWQSHEENEIPTALLISYHHLPSHLKRCFAYCAILSKDYEFEEKELVLLWMAEGLIQQLGDNEQLEDLGGKYFQDLFSRSIFQISSIDRSKYVMHDLVNDLARKVSGKLSFRLEDELDSNNRSNISEKTRYASYICDTYNRKRKFEVFNVAVHLRTHLSMPNESVTTSYVSHTVISDLFLRFKKLRVLSIQTHSIIALPDSIGA</sequence>
<comment type="caution">
    <text evidence="9">The sequence shown here is derived from an EMBL/GenBank/DDBJ whole genome shotgun (WGS) entry which is preliminary data.</text>
</comment>
<dbReference type="SUPFAM" id="SSF52540">
    <property type="entry name" value="P-loop containing nucleoside triphosphate hydrolases"/>
    <property type="match status" value="1"/>
</dbReference>
<dbReference type="PANTHER" id="PTHR36766:SF51">
    <property type="entry name" value="DISEASE RESISTANCE RPP13-LIKE PROTEIN 1"/>
    <property type="match status" value="1"/>
</dbReference>
<dbReference type="PANTHER" id="PTHR36766">
    <property type="entry name" value="PLANT BROAD-SPECTRUM MILDEW RESISTANCE PROTEIN RPW8"/>
    <property type="match status" value="1"/>
</dbReference>
<dbReference type="Gene3D" id="3.40.50.300">
    <property type="entry name" value="P-loop containing nucleotide triphosphate hydrolases"/>
    <property type="match status" value="1"/>
</dbReference>
<dbReference type="InterPro" id="IPR058922">
    <property type="entry name" value="WHD_DRP"/>
</dbReference>
<organism evidence="9 10">
    <name type="scientific">Dipteronia dyeriana</name>
    <dbReference type="NCBI Taxonomy" id="168575"/>
    <lineage>
        <taxon>Eukaryota</taxon>
        <taxon>Viridiplantae</taxon>
        <taxon>Streptophyta</taxon>
        <taxon>Embryophyta</taxon>
        <taxon>Tracheophyta</taxon>
        <taxon>Spermatophyta</taxon>
        <taxon>Magnoliopsida</taxon>
        <taxon>eudicotyledons</taxon>
        <taxon>Gunneridae</taxon>
        <taxon>Pentapetalae</taxon>
        <taxon>rosids</taxon>
        <taxon>malvids</taxon>
        <taxon>Sapindales</taxon>
        <taxon>Sapindaceae</taxon>
        <taxon>Hippocastanoideae</taxon>
        <taxon>Acereae</taxon>
        <taxon>Dipteronia</taxon>
    </lineage>
</organism>
<dbReference type="CDD" id="cd14798">
    <property type="entry name" value="RX-CC_like"/>
    <property type="match status" value="1"/>
</dbReference>
<dbReference type="GO" id="GO:0006952">
    <property type="term" value="P:defense response"/>
    <property type="evidence" value="ECO:0007669"/>
    <property type="project" value="UniProtKB-KW"/>
</dbReference>
<evidence type="ECO:0000259" key="8">
    <source>
        <dbReference type="Pfam" id="PF23559"/>
    </source>
</evidence>
<keyword evidence="4" id="KW-0067">ATP-binding</keyword>